<dbReference type="InterPro" id="IPR001444">
    <property type="entry name" value="Flag_bb_rod_N"/>
</dbReference>
<evidence type="ECO:0000259" key="8">
    <source>
        <dbReference type="Pfam" id="PF06429"/>
    </source>
</evidence>
<comment type="similarity">
    <text evidence="3">Belongs to the flagella basal body rod proteins family.</text>
</comment>
<dbReference type="GO" id="GO:0005576">
    <property type="term" value="C:extracellular region"/>
    <property type="evidence" value="ECO:0007669"/>
    <property type="project" value="UniProtKB-SubCell"/>
</dbReference>
<evidence type="ECO:0000256" key="5">
    <source>
        <dbReference type="ARBA" id="ARBA00022525"/>
    </source>
</evidence>
<evidence type="ECO:0000256" key="1">
    <source>
        <dbReference type="ARBA" id="ARBA00004365"/>
    </source>
</evidence>
<evidence type="ECO:0000313" key="11">
    <source>
        <dbReference type="Proteomes" id="UP000067625"/>
    </source>
</evidence>
<feature type="domain" description="Flagellar hook-associated protein FlgK helical" evidence="9">
    <location>
        <begin position="102"/>
        <end position="358"/>
    </location>
</feature>
<feature type="domain" description="Flagellar basal body rod protein N-terminal" evidence="7">
    <location>
        <begin position="11"/>
        <end position="37"/>
    </location>
</feature>
<dbReference type="PANTHER" id="PTHR30033">
    <property type="entry name" value="FLAGELLAR HOOK-ASSOCIATED PROTEIN 1"/>
    <property type="match status" value="1"/>
</dbReference>
<dbReference type="InterPro" id="IPR053927">
    <property type="entry name" value="FlgK_helical"/>
</dbReference>
<evidence type="ECO:0000256" key="2">
    <source>
        <dbReference type="ARBA" id="ARBA00004613"/>
    </source>
</evidence>
<feature type="domain" description="Flagellar basal-body/hook protein C-terminal" evidence="8">
    <location>
        <begin position="452"/>
        <end position="490"/>
    </location>
</feature>
<dbReference type="PROSITE" id="PS00588">
    <property type="entry name" value="FLAGELLA_BB_ROD"/>
    <property type="match status" value="1"/>
</dbReference>
<evidence type="ECO:0000313" key="10">
    <source>
        <dbReference type="EMBL" id="ALC82499.1"/>
    </source>
</evidence>
<keyword evidence="11" id="KW-1185">Reference proteome</keyword>
<dbReference type="STRING" id="1441095.AM592_13585"/>
<gene>
    <name evidence="10" type="ORF">AM592_13585</name>
</gene>
<dbReference type="GO" id="GO:0044780">
    <property type="term" value="P:bacterial-type flagellum assembly"/>
    <property type="evidence" value="ECO:0007669"/>
    <property type="project" value="InterPro"/>
</dbReference>
<reference evidence="11" key="1">
    <citation type="submission" date="2015-08" db="EMBL/GenBank/DDBJ databases">
        <title>Genome sequencing project for genomic taxonomy and phylogenomics of Bacillus-like bacteria.</title>
        <authorList>
            <person name="Liu B."/>
            <person name="Wang J."/>
            <person name="Zhu Y."/>
            <person name="Liu G."/>
            <person name="Chen Q."/>
            <person name="Chen Z."/>
            <person name="Lan J."/>
            <person name="Che J."/>
            <person name="Ge C."/>
            <person name="Shi H."/>
            <person name="Pan Z."/>
            <person name="Liu X."/>
        </authorList>
    </citation>
    <scope>NUCLEOTIDE SEQUENCE [LARGE SCALE GENOMIC DNA]</scope>
    <source>
        <strain evidence="11">FJAT-4402</strain>
    </source>
</reference>
<dbReference type="GO" id="GO:0005198">
    <property type="term" value="F:structural molecule activity"/>
    <property type="evidence" value="ECO:0007669"/>
    <property type="project" value="InterPro"/>
</dbReference>
<proteinExistence type="inferred from homology"/>
<dbReference type="SUPFAM" id="SSF64518">
    <property type="entry name" value="Phase 1 flagellin"/>
    <property type="match status" value="1"/>
</dbReference>
<dbReference type="Pfam" id="PF22638">
    <property type="entry name" value="FlgK_D1"/>
    <property type="match status" value="1"/>
</dbReference>
<dbReference type="InterPro" id="IPR002371">
    <property type="entry name" value="FlgK"/>
</dbReference>
<protein>
    <recommendedName>
        <fullName evidence="4">Flagellar hook-associated protein 1</fullName>
    </recommendedName>
</protein>
<dbReference type="Pfam" id="PF00460">
    <property type="entry name" value="Flg_bb_rod"/>
    <property type="match status" value="1"/>
</dbReference>
<dbReference type="Pfam" id="PF06429">
    <property type="entry name" value="Flg_bbr_C"/>
    <property type="match status" value="1"/>
</dbReference>
<sequence length="497" mass="53632">MRSTFMGLEISKQGMYAQQSALHTTGNNISNANTPGYSRQRVTFEAGNPYPSISMNSPAIPGQMSTGVNAQTVERVRDSFLDGQYRDENNKTGYWQSRADAMKQMEDIMNEIGDNGLTSTMNKFWGSLQDLAAGPGNSGARSVVVENGTAVAETFNYLSDSLKNVQGNLRKDLENGADTVNSLVSQLNEINKQIGQVEPNGYLPNDLYDQRDQLLDELTTYANINVTYNDPKGQALPMAEGTVNIELLDANKNTLGSLLNGNTNQFNQMNVEYDNGSGLVSGMKVGSQTINADQFTSIGKVKSLMDSYGSIESAGKEQGVFPEMLQKLDQMAHSFAEKFNAVHQSGTTLKGDNRAAFFDFNPGGNLSSGAASLIKVADTIKASTDNIAASGNGDLGDGSNATRLAEVKNDPAIADYYEGVIGEMGVKAREANRLASNSTLLTSIADQRRQTVSAVSLDEEMTNMIQFQHAYNASARMITLQDEILDKIINGMGVVGR</sequence>
<evidence type="ECO:0000256" key="4">
    <source>
        <dbReference type="ARBA" id="ARBA00016244"/>
    </source>
</evidence>
<organism evidence="10 11">
    <name type="scientific">Bacillus gobiensis</name>
    <dbReference type="NCBI Taxonomy" id="1441095"/>
    <lineage>
        <taxon>Bacteria</taxon>
        <taxon>Bacillati</taxon>
        <taxon>Bacillota</taxon>
        <taxon>Bacilli</taxon>
        <taxon>Bacillales</taxon>
        <taxon>Bacillaceae</taxon>
        <taxon>Bacillus</taxon>
    </lineage>
</organism>
<dbReference type="GO" id="GO:0009424">
    <property type="term" value="C:bacterial-type flagellum hook"/>
    <property type="evidence" value="ECO:0007669"/>
    <property type="project" value="InterPro"/>
</dbReference>
<keyword evidence="10" id="KW-0282">Flagellum</keyword>
<keyword evidence="6" id="KW-0975">Bacterial flagellum</keyword>
<dbReference type="InterPro" id="IPR019776">
    <property type="entry name" value="Flagellar_basal_body_rod_CS"/>
</dbReference>
<accession>A0A0M4FI26</accession>
<keyword evidence="5" id="KW-0964">Secreted</keyword>
<dbReference type="Proteomes" id="UP000067625">
    <property type="component" value="Chromosome"/>
</dbReference>
<comment type="subcellular location">
    <subcellularLocation>
        <location evidence="1">Bacterial flagellum</location>
    </subcellularLocation>
    <subcellularLocation>
        <location evidence="2">Secreted</location>
    </subcellularLocation>
</comment>
<evidence type="ECO:0000256" key="3">
    <source>
        <dbReference type="ARBA" id="ARBA00009677"/>
    </source>
</evidence>
<dbReference type="RefSeq" id="WP_053604292.1">
    <property type="nucleotide sequence ID" value="NZ_CP012600.1"/>
</dbReference>
<evidence type="ECO:0000256" key="6">
    <source>
        <dbReference type="ARBA" id="ARBA00023143"/>
    </source>
</evidence>
<keyword evidence="10" id="KW-0969">Cilium</keyword>
<dbReference type="AlphaFoldDB" id="A0A0M4FI26"/>
<dbReference type="PANTHER" id="PTHR30033:SF1">
    <property type="entry name" value="FLAGELLAR HOOK-ASSOCIATED PROTEIN 1"/>
    <property type="match status" value="1"/>
</dbReference>
<evidence type="ECO:0000259" key="9">
    <source>
        <dbReference type="Pfam" id="PF22638"/>
    </source>
</evidence>
<dbReference type="InterPro" id="IPR010930">
    <property type="entry name" value="Flg_bb/hook_C_dom"/>
</dbReference>
<dbReference type="EMBL" id="CP012600">
    <property type="protein sequence ID" value="ALC82499.1"/>
    <property type="molecule type" value="Genomic_DNA"/>
</dbReference>
<evidence type="ECO:0000259" key="7">
    <source>
        <dbReference type="Pfam" id="PF00460"/>
    </source>
</evidence>
<dbReference type="NCBIfam" id="TIGR02492">
    <property type="entry name" value="flgK_ends"/>
    <property type="match status" value="1"/>
</dbReference>
<keyword evidence="10" id="KW-0966">Cell projection</keyword>
<name>A0A0M4FI26_9BACI</name>
<dbReference type="PATRIC" id="fig|1441095.3.peg.2985"/>
<reference evidence="10 11" key="2">
    <citation type="journal article" date="2016" name="Int. J. Syst. Evol. Microbiol.">
        <title>Bacillus gobiensis sp. nov., isolated from a soil sample.</title>
        <authorList>
            <person name="Liu B."/>
            <person name="Liu G.H."/>
            <person name="Cetin S."/>
            <person name="Schumann P."/>
            <person name="Pan Z.Z."/>
            <person name="Chen Q.Q."/>
        </authorList>
    </citation>
    <scope>NUCLEOTIDE SEQUENCE [LARGE SCALE GENOMIC DNA]</scope>
    <source>
        <strain evidence="10 11">FJAT-4402</strain>
    </source>
</reference>
<dbReference type="OrthoDB" id="9802553at2"/>